<accession>A0ABC8LAZ2</accession>
<dbReference type="Proteomes" id="UP001642260">
    <property type="component" value="Unassembled WGS sequence"/>
</dbReference>
<reference evidence="4 5" key="1">
    <citation type="submission" date="2022-03" db="EMBL/GenBank/DDBJ databases">
        <authorList>
            <person name="Macdonald S."/>
            <person name="Ahmed S."/>
            <person name="Newling K."/>
        </authorList>
    </citation>
    <scope>NUCLEOTIDE SEQUENCE [LARGE SCALE GENOMIC DNA]</scope>
</reference>
<protein>
    <recommendedName>
        <fullName evidence="6">Disease resistance protein</fullName>
    </recommendedName>
</protein>
<dbReference type="Gene3D" id="3.80.10.10">
    <property type="entry name" value="Ribonuclease Inhibitor"/>
    <property type="match status" value="2"/>
</dbReference>
<gene>
    <name evidence="4" type="ORF">ERUC_LOCUS33188</name>
</gene>
<feature type="region of interest" description="Disordered" evidence="3">
    <location>
        <begin position="303"/>
        <end position="326"/>
    </location>
</feature>
<proteinExistence type="predicted"/>
<dbReference type="PANTHER" id="PTHR11017">
    <property type="entry name" value="LEUCINE-RICH REPEAT-CONTAINING PROTEIN"/>
    <property type="match status" value="1"/>
</dbReference>
<dbReference type="AlphaFoldDB" id="A0ABC8LAZ2"/>
<evidence type="ECO:0000313" key="5">
    <source>
        <dbReference type="Proteomes" id="UP001642260"/>
    </source>
</evidence>
<evidence type="ECO:0000256" key="1">
    <source>
        <dbReference type="ARBA" id="ARBA00022614"/>
    </source>
</evidence>
<feature type="compositionally biased region" description="Polar residues" evidence="3">
    <location>
        <begin position="303"/>
        <end position="313"/>
    </location>
</feature>
<evidence type="ECO:0000313" key="4">
    <source>
        <dbReference type="EMBL" id="CAH8380621.1"/>
    </source>
</evidence>
<keyword evidence="1" id="KW-0433">Leucine-rich repeat</keyword>
<organism evidence="4 5">
    <name type="scientific">Eruca vesicaria subsp. sativa</name>
    <name type="common">Garden rocket</name>
    <name type="synonym">Eruca sativa</name>
    <dbReference type="NCBI Taxonomy" id="29727"/>
    <lineage>
        <taxon>Eukaryota</taxon>
        <taxon>Viridiplantae</taxon>
        <taxon>Streptophyta</taxon>
        <taxon>Embryophyta</taxon>
        <taxon>Tracheophyta</taxon>
        <taxon>Spermatophyta</taxon>
        <taxon>Magnoliopsida</taxon>
        <taxon>eudicotyledons</taxon>
        <taxon>Gunneridae</taxon>
        <taxon>Pentapetalae</taxon>
        <taxon>rosids</taxon>
        <taxon>malvids</taxon>
        <taxon>Brassicales</taxon>
        <taxon>Brassicaceae</taxon>
        <taxon>Brassiceae</taxon>
        <taxon>Eruca</taxon>
    </lineage>
</organism>
<sequence>MRDLQFLSIYETKRDPNVRVHLPEEMSFPPLLRMLGCWQLRKIPDVSTNIKSLAIGDTMLQEFPESISLWSHLQSLNIYGSLLTKPLLETTSQEFSLATIERIPDWIKDLNGVKFLYIAGCPKLASLPELPRSLRKLTVDNCESLETVCFPFDTPRTEFLYFPNCFKLCSEAKRVITRKSFRAYFPGKEMPAEFHDHRSFGSSLTIRPVICKFRICLVLSPKPDMEEAYFELMFRIRAKGCPSDEDMIWLDLPKIRAEHLLIFHVEFVEHHEEVVFKFSTSSHEVDVTECGVQVLMDETSRRSIGSDASCSEQVSDDGDEVVSDDKSNEFDEPRVIFLCESKKDSIDFGFDHIIHVSIYQHKLGSRSLRGISFDMSRIVDNVDISAKALKSMCNLRFLKIHMTRFDTNVEKLHVPKDMDFPARLRSLHWDLYPRKFLPRTFCPEYLVDLDLGWNQLEKLWEGTQPLANLKKMNLLASMNLKELPDLSTATNLEKLVLRGCSSLVEIPSSIGNLHKLEFLGMDYCTQLQMVPTHFNLASLESVEMVGCWQLRKIPYISTNVTRLTIAETMLEELPRLWSRLETLIIHGSANRSQFKVEKFIKRSGADIEKIPDWIKDLHGLAWLHIIGCPKLALIPELPGTLRGLIVDTCESLETLSFSFDSPVLFLDFPNCFKLDQEARRVITHQSFKASLPGRNVPEEFFHRAIGNLLTIRSDFKKIRICVVVSPKQETEDSCKLLCRICINGFPDDDNVICDFSRFREEHLCIRRCTLHDKEGWLEQNNEVSFEFSTASKNIDIIECGVQILAEETNVSLTIQENCESIREQVPTPEQMIDRRKEFGVPRAKLISQINMYKIFMFFYLFSLLDFDFRCYVVLNFLFTI</sequence>
<comment type="caution">
    <text evidence="4">The sequence shown here is derived from an EMBL/GenBank/DDBJ whole genome shotgun (WGS) entry which is preliminary data.</text>
</comment>
<evidence type="ECO:0000256" key="2">
    <source>
        <dbReference type="ARBA" id="ARBA00022737"/>
    </source>
</evidence>
<dbReference type="EMBL" id="CAKOAT010490710">
    <property type="protein sequence ID" value="CAH8380621.1"/>
    <property type="molecule type" value="Genomic_DNA"/>
</dbReference>
<dbReference type="SUPFAM" id="SSF52058">
    <property type="entry name" value="L domain-like"/>
    <property type="match status" value="2"/>
</dbReference>
<dbReference type="FunFam" id="3.80.10.10:FF:000386">
    <property type="entry name" value="Disease resistance protein RPS4"/>
    <property type="match status" value="1"/>
</dbReference>
<dbReference type="InterPro" id="IPR044974">
    <property type="entry name" value="Disease_R_plants"/>
</dbReference>
<dbReference type="InterPro" id="IPR032675">
    <property type="entry name" value="LRR_dom_sf"/>
</dbReference>
<keyword evidence="5" id="KW-1185">Reference proteome</keyword>
<dbReference type="PANTHER" id="PTHR11017:SF225">
    <property type="entry name" value="ADP-RIBOSYL CYCLASE_CYCLIC ADP-RIBOSE HYDROLASE-RELATED"/>
    <property type="match status" value="1"/>
</dbReference>
<keyword evidence="2" id="KW-0677">Repeat</keyword>
<evidence type="ECO:0008006" key="6">
    <source>
        <dbReference type="Google" id="ProtNLM"/>
    </source>
</evidence>
<evidence type="ECO:0000256" key="3">
    <source>
        <dbReference type="SAM" id="MobiDB-lite"/>
    </source>
</evidence>
<name>A0ABC8LAZ2_ERUVS</name>